<reference evidence="1 2" key="1">
    <citation type="journal article" date="2019" name="Sci. Rep.">
        <title>Orb-weaving spider Araneus ventricosus genome elucidates the spidroin gene catalogue.</title>
        <authorList>
            <person name="Kono N."/>
            <person name="Nakamura H."/>
            <person name="Ohtoshi R."/>
            <person name="Moran D.A.P."/>
            <person name="Shinohara A."/>
            <person name="Yoshida Y."/>
            <person name="Fujiwara M."/>
            <person name="Mori M."/>
            <person name="Tomita M."/>
            <person name="Arakawa K."/>
        </authorList>
    </citation>
    <scope>NUCLEOTIDE SEQUENCE [LARGE SCALE GENOMIC DNA]</scope>
</reference>
<sequence>LWRRRVDPYTLEEEIRRSRRLQQLPPEYVLYNESAKRTKKIPDDTEVKELKLQPAVFTPALFWEPRKPTIFKGEPGQDPTKWLQEYLRISKFNQWDDTLALANAYIFLDGTAKKWFDNNKDLLTSWEVFQTELKKVFGDAQLY</sequence>
<gene>
    <name evidence="1" type="ORF">AVEN_45688_1</name>
</gene>
<evidence type="ECO:0000313" key="2">
    <source>
        <dbReference type="Proteomes" id="UP000499080"/>
    </source>
</evidence>
<organism evidence="1 2">
    <name type="scientific">Araneus ventricosus</name>
    <name type="common">Orbweaver spider</name>
    <name type="synonym">Epeira ventricosa</name>
    <dbReference type="NCBI Taxonomy" id="182803"/>
    <lineage>
        <taxon>Eukaryota</taxon>
        <taxon>Metazoa</taxon>
        <taxon>Ecdysozoa</taxon>
        <taxon>Arthropoda</taxon>
        <taxon>Chelicerata</taxon>
        <taxon>Arachnida</taxon>
        <taxon>Araneae</taxon>
        <taxon>Araneomorphae</taxon>
        <taxon>Entelegynae</taxon>
        <taxon>Araneoidea</taxon>
        <taxon>Araneidae</taxon>
        <taxon>Araneus</taxon>
    </lineage>
</organism>
<dbReference type="OrthoDB" id="10024629at2759"/>
<feature type="non-terminal residue" evidence="1">
    <location>
        <position position="1"/>
    </location>
</feature>
<evidence type="ECO:0008006" key="3">
    <source>
        <dbReference type="Google" id="ProtNLM"/>
    </source>
</evidence>
<dbReference type="PANTHER" id="PTHR33194:SF4">
    <property type="entry name" value="CCHC-TYPE DOMAIN-CONTAINING PROTEIN"/>
    <property type="match status" value="1"/>
</dbReference>
<comment type="caution">
    <text evidence="1">The sequence shown here is derived from an EMBL/GenBank/DDBJ whole genome shotgun (WGS) entry which is preliminary data.</text>
</comment>
<dbReference type="AlphaFoldDB" id="A0A4Y2NLV6"/>
<protein>
    <recommendedName>
        <fullName evidence="3">Retrotransposon gag domain-containing protein</fullName>
    </recommendedName>
</protein>
<keyword evidence="2" id="KW-1185">Reference proteome</keyword>
<accession>A0A4Y2NLV6</accession>
<proteinExistence type="predicted"/>
<evidence type="ECO:0000313" key="1">
    <source>
        <dbReference type="EMBL" id="GBN39530.1"/>
    </source>
</evidence>
<dbReference type="PANTHER" id="PTHR33194">
    <property type="entry name" value="ZINC KNUCKLE DOMAINCONTAINING PROTEIN"/>
    <property type="match status" value="1"/>
</dbReference>
<dbReference type="Proteomes" id="UP000499080">
    <property type="component" value="Unassembled WGS sequence"/>
</dbReference>
<name>A0A4Y2NLV6_ARAVE</name>
<dbReference type="EMBL" id="BGPR01210034">
    <property type="protein sequence ID" value="GBN39530.1"/>
    <property type="molecule type" value="Genomic_DNA"/>
</dbReference>
<feature type="non-terminal residue" evidence="1">
    <location>
        <position position="143"/>
    </location>
</feature>